<keyword evidence="4" id="KW-0808">Transferase</keyword>
<dbReference type="FunFam" id="3.40.640.10:FF:000033">
    <property type="entry name" value="Aspartate aminotransferase"/>
    <property type="match status" value="1"/>
</dbReference>
<reference evidence="8 9" key="1">
    <citation type="submission" date="2015-08" db="EMBL/GenBank/DDBJ databases">
        <title>Comparative genomics of the Campylobacter concisus group.</title>
        <authorList>
            <person name="Yee E."/>
            <person name="Chapman M.H."/>
            <person name="Huynh S."/>
            <person name="Bono J.L."/>
            <person name="On S.L."/>
            <person name="St Leger J."/>
            <person name="Foster G."/>
            <person name="Parker C.T."/>
            <person name="Miller W.G."/>
        </authorList>
    </citation>
    <scope>NUCLEOTIDE SEQUENCE [LARGE SCALE GENOMIC DNA]</scope>
    <source>
        <strain evidence="8 9">RM9337</strain>
    </source>
</reference>
<keyword evidence="5" id="KW-0663">Pyridoxal phosphate</keyword>
<accession>A0AAW3ZUN5</accession>
<name>A0AAW3ZUN5_9BACT</name>
<dbReference type="InterPro" id="IPR050596">
    <property type="entry name" value="AspAT/PAT-like"/>
</dbReference>
<dbReference type="Pfam" id="PF00155">
    <property type="entry name" value="Aminotran_1_2"/>
    <property type="match status" value="1"/>
</dbReference>
<comment type="similarity">
    <text evidence="2">Belongs to the class-I pyridoxal-phosphate-dependent aminotransferase family.</text>
</comment>
<feature type="domain" description="Aminotransferase class I/classII large" evidence="6">
    <location>
        <begin position="31"/>
        <end position="381"/>
    </location>
</feature>
<sequence length="389" mass="42533">MVLAKRMQTLSESLTIAISSKAKEMKAAGIDVISLSAGEPDFDTPVTIKNSVKEALDKGCSKYTPVPGTAEVLKAISAKFERDNGLKYEPSQIITNVGAKHSLFNVFQALVDEGDEVIIPSPYWVSYPEIVKFCGGKPVFIETNESTEFKITPQQLKDAITPKTKILSLNHPTNPTGSVYTRDEIAALGEVLKGTDIIITSDEIYEKLVYDVEFVSVASVSQDLFNRTVTINGLSKCGAMPGWRFGYIASPINELNAAMKKLQSQSTSNISSIVQAGAIPSLLGKTDDDIERMRREYQSRRDIAVNLINEIDGLSVDSPKGAFYLFVNCSKVEPDSMKFCQDMLLKANVATVPGVGFGMDGYFRISFATDIGSIKKAIARIAEFVKTYK</sequence>
<comment type="caution">
    <text evidence="8">The sequence shown here is derived from an EMBL/GenBank/DDBJ whole genome shotgun (WGS) entry which is preliminary data.</text>
</comment>
<dbReference type="InterPro" id="IPR004839">
    <property type="entry name" value="Aminotransferase_I/II_large"/>
</dbReference>
<proteinExistence type="inferred from homology"/>
<dbReference type="InterPro" id="IPR015424">
    <property type="entry name" value="PyrdxlP-dep_Trfase"/>
</dbReference>
<protein>
    <submittedName>
        <fullName evidence="8">Pyridoxal phosphate-dependent aminotransferase</fullName>
    </submittedName>
</protein>
<dbReference type="AlphaFoldDB" id="A0AAW3ZUN5"/>
<dbReference type="CDD" id="cd00609">
    <property type="entry name" value="AAT_like"/>
    <property type="match status" value="1"/>
</dbReference>
<keyword evidence="3 8" id="KW-0032">Aminotransferase</keyword>
<reference evidence="7 10" key="2">
    <citation type="submission" date="2020-10" db="EMBL/GenBank/DDBJ databases">
        <title>Campylobacter californiensis sp. nov. isolated from cattle and feral swine in California.</title>
        <authorList>
            <person name="Miller W.G."/>
        </authorList>
    </citation>
    <scope>NUCLEOTIDE SEQUENCE [LARGE SCALE GENOMIC DNA]</scope>
    <source>
        <strain evidence="7 10">RM12919</strain>
    </source>
</reference>
<evidence type="ECO:0000256" key="4">
    <source>
        <dbReference type="ARBA" id="ARBA00022679"/>
    </source>
</evidence>
<dbReference type="SUPFAM" id="SSF53383">
    <property type="entry name" value="PLP-dependent transferases"/>
    <property type="match status" value="1"/>
</dbReference>
<dbReference type="Proteomes" id="UP000650616">
    <property type="component" value="Unassembled WGS sequence"/>
</dbReference>
<dbReference type="Gene3D" id="3.90.1150.10">
    <property type="entry name" value="Aspartate Aminotransferase, domain 1"/>
    <property type="match status" value="1"/>
</dbReference>
<dbReference type="Proteomes" id="UP001318760">
    <property type="component" value="Unassembled WGS sequence"/>
</dbReference>
<dbReference type="EMBL" id="JADBHS010000003">
    <property type="protein sequence ID" value="MBE2985984.1"/>
    <property type="molecule type" value="Genomic_DNA"/>
</dbReference>
<evidence type="ECO:0000256" key="1">
    <source>
        <dbReference type="ARBA" id="ARBA00001933"/>
    </source>
</evidence>
<keyword evidence="9" id="KW-1185">Reference proteome</keyword>
<evidence type="ECO:0000256" key="3">
    <source>
        <dbReference type="ARBA" id="ARBA00022576"/>
    </source>
</evidence>
<dbReference type="RefSeq" id="WP_170016089.1">
    <property type="nucleotide sequence ID" value="NZ_CP012545.1"/>
</dbReference>
<dbReference type="PANTHER" id="PTHR46383:SF1">
    <property type="entry name" value="ASPARTATE AMINOTRANSFERASE"/>
    <property type="match status" value="1"/>
</dbReference>
<comment type="cofactor">
    <cofactor evidence="1">
        <name>pyridoxal 5'-phosphate</name>
        <dbReference type="ChEBI" id="CHEBI:597326"/>
    </cofactor>
</comment>
<dbReference type="InterPro" id="IPR015422">
    <property type="entry name" value="PyrdxlP-dep_Trfase_small"/>
</dbReference>
<evidence type="ECO:0000313" key="8">
    <source>
        <dbReference type="EMBL" id="MBE3608003.1"/>
    </source>
</evidence>
<evidence type="ECO:0000256" key="2">
    <source>
        <dbReference type="ARBA" id="ARBA00007441"/>
    </source>
</evidence>
<dbReference type="GO" id="GO:0008483">
    <property type="term" value="F:transaminase activity"/>
    <property type="evidence" value="ECO:0007669"/>
    <property type="project" value="UniProtKB-KW"/>
</dbReference>
<dbReference type="GO" id="GO:0030170">
    <property type="term" value="F:pyridoxal phosphate binding"/>
    <property type="evidence" value="ECO:0007669"/>
    <property type="project" value="InterPro"/>
</dbReference>
<dbReference type="Gene3D" id="3.40.640.10">
    <property type="entry name" value="Type I PLP-dependent aspartate aminotransferase-like (Major domain)"/>
    <property type="match status" value="1"/>
</dbReference>
<dbReference type="GO" id="GO:0006520">
    <property type="term" value="P:amino acid metabolic process"/>
    <property type="evidence" value="ECO:0007669"/>
    <property type="project" value="InterPro"/>
</dbReference>
<dbReference type="InterPro" id="IPR015421">
    <property type="entry name" value="PyrdxlP-dep_Trfase_major"/>
</dbReference>
<gene>
    <name evidence="7" type="ORF">CCAL12919_02370</name>
    <name evidence="8" type="ORF">CCAL9337_04555</name>
</gene>
<dbReference type="PANTHER" id="PTHR46383">
    <property type="entry name" value="ASPARTATE AMINOTRANSFERASE"/>
    <property type="match status" value="1"/>
</dbReference>
<organism evidence="8 9">
    <name type="scientific">Campylobacter californiensis</name>
    <dbReference type="NCBI Taxonomy" id="1032243"/>
    <lineage>
        <taxon>Bacteria</taxon>
        <taxon>Pseudomonadati</taxon>
        <taxon>Campylobacterota</taxon>
        <taxon>Epsilonproteobacteria</taxon>
        <taxon>Campylobacterales</taxon>
        <taxon>Campylobacteraceae</taxon>
        <taxon>Campylobacter</taxon>
    </lineage>
</organism>
<dbReference type="EMBL" id="LIWG01000004">
    <property type="protein sequence ID" value="MBE3608003.1"/>
    <property type="molecule type" value="Genomic_DNA"/>
</dbReference>
<evidence type="ECO:0000313" key="10">
    <source>
        <dbReference type="Proteomes" id="UP001318760"/>
    </source>
</evidence>
<evidence type="ECO:0000259" key="6">
    <source>
        <dbReference type="Pfam" id="PF00155"/>
    </source>
</evidence>
<evidence type="ECO:0000256" key="5">
    <source>
        <dbReference type="ARBA" id="ARBA00022898"/>
    </source>
</evidence>
<evidence type="ECO:0000313" key="9">
    <source>
        <dbReference type="Proteomes" id="UP000650616"/>
    </source>
</evidence>
<evidence type="ECO:0000313" key="7">
    <source>
        <dbReference type="EMBL" id="MBE2985984.1"/>
    </source>
</evidence>